<dbReference type="Proteomes" id="UP000030752">
    <property type="component" value="Unassembled WGS sequence"/>
</dbReference>
<feature type="transmembrane region" description="Helical" evidence="1">
    <location>
        <begin position="167"/>
        <end position="192"/>
    </location>
</feature>
<dbReference type="PANTHER" id="PTHR23028">
    <property type="entry name" value="ACETYLTRANSFERASE"/>
    <property type="match status" value="1"/>
</dbReference>
<feature type="transmembrane region" description="Helical" evidence="1">
    <location>
        <begin position="377"/>
        <end position="399"/>
    </location>
</feature>
<evidence type="ECO:0000256" key="1">
    <source>
        <dbReference type="SAM" id="Phobius"/>
    </source>
</evidence>
<accession>W2RM84</accession>
<dbReference type="Pfam" id="PF01757">
    <property type="entry name" value="Acyl_transf_3"/>
    <property type="match status" value="1"/>
</dbReference>
<keyword evidence="1" id="KW-1133">Transmembrane helix</keyword>
<feature type="transmembrane region" description="Helical" evidence="1">
    <location>
        <begin position="228"/>
        <end position="245"/>
    </location>
</feature>
<protein>
    <recommendedName>
        <fullName evidence="2">Acyltransferase 3 domain-containing protein</fullName>
    </recommendedName>
</protein>
<dbReference type="EMBL" id="KB822724">
    <property type="protein sequence ID" value="ETN36813.1"/>
    <property type="molecule type" value="Genomic_DNA"/>
</dbReference>
<dbReference type="VEuPathDB" id="FungiDB:HMPREF1541_07800"/>
<gene>
    <name evidence="3" type="ORF">HMPREF1541_07800</name>
</gene>
<feature type="transmembrane region" description="Helical" evidence="1">
    <location>
        <begin position="114"/>
        <end position="136"/>
    </location>
</feature>
<feature type="domain" description="Acyltransferase 3" evidence="2">
    <location>
        <begin position="61"/>
        <end position="444"/>
    </location>
</feature>
<dbReference type="AlphaFoldDB" id="W2RM84"/>
<reference evidence="3 4" key="1">
    <citation type="submission" date="2013-03" db="EMBL/GenBank/DDBJ databases">
        <title>The Genome Sequence of Phialophora europaea CBS 101466.</title>
        <authorList>
            <consortium name="The Broad Institute Genomics Platform"/>
            <person name="Cuomo C."/>
            <person name="de Hoog S."/>
            <person name="Gorbushina A."/>
            <person name="Walker B."/>
            <person name="Young S.K."/>
            <person name="Zeng Q."/>
            <person name="Gargeya S."/>
            <person name="Fitzgerald M."/>
            <person name="Haas B."/>
            <person name="Abouelleil A."/>
            <person name="Allen A.W."/>
            <person name="Alvarado L."/>
            <person name="Arachchi H.M."/>
            <person name="Berlin A.M."/>
            <person name="Chapman S.B."/>
            <person name="Gainer-Dewar J."/>
            <person name="Goldberg J."/>
            <person name="Griggs A."/>
            <person name="Gujja S."/>
            <person name="Hansen M."/>
            <person name="Howarth C."/>
            <person name="Imamovic A."/>
            <person name="Ireland A."/>
            <person name="Larimer J."/>
            <person name="McCowan C."/>
            <person name="Murphy C."/>
            <person name="Pearson M."/>
            <person name="Poon T.W."/>
            <person name="Priest M."/>
            <person name="Roberts A."/>
            <person name="Saif S."/>
            <person name="Shea T."/>
            <person name="Sisk P."/>
            <person name="Sykes S."/>
            <person name="Wortman J."/>
            <person name="Nusbaum C."/>
            <person name="Birren B."/>
        </authorList>
    </citation>
    <scope>NUCLEOTIDE SEQUENCE [LARGE SCALE GENOMIC DNA]</scope>
    <source>
        <strain evidence="3 4">CBS 101466</strain>
    </source>
</reference>
<name>W2RM84_CYPE1</name>
<feature type="transmembrane region" description="Helical" evidence="1">
    <location>
        <begin position="451"/>
        <end position="472"/>
    </location>
</feature>
<evidence type="ECO:0000259" key="2">
    <source>
        <dbReference type="Pfam" id="PF01757"/>
    </source>
</evidence>
<evidence type="ECO:0000313" key="3">
    <source>
        <dbReference type="EMBL" id="ETN36813.1"/>
    </source>
</evidence>
<keyword evidence="1" id="KW-0472">Membrane</keyword>
<dbReference type="GeneID" id="19975139"/>
<dbReference type="InParanoid" id="W2RM84"/>
<dbReference type="GO" id="GO:0016747">
    <property type="term" value="F:acyltransferase activity, transferring groups other than amino-acyl groups"/>
    <property type="evidence" value="ECO:0007669"/>
    <property type="project" value="InterPro"/>
</dbReference>
<feature type="transmembrane region" description="Helical" evidence="1">
    <location>
        <begin position="65"/>
        <end position="86"/>
    </location>
</feature>
<dbReference type="InterPro" id="IPR050879">
    <property type="entry name" value="Acyltransferase_3"/>
</dbReference>
<organism evidence="3 4">
    <name type="scientific">Cyphellophora europaea (strain CBS 101466)</name>
    <name type="common">Phialophora europaea</name>
    <dbReference type="NCBI Taxonomy" id="1220924"/>
    <lineage>
        <taxon>Eukaryota</taxon>
        <taxon>Fungi</taxon>
        <taxon>Dikarya</taxon>
        <taxon>Ascomycota</taxon>
        <taxon>Pezizomycotina</taxon>
        <taxon>Eurotiomycetes</taxon>
        <taxon>Chaetothyriomycetidae</taxon>
        <taxon>Chaetothyriales</taxon>
        <taxon>Cyphellophoraceae</taxon>
        <taxon>Cyphellophora</taxon>
    </lineage>
</organism>
<dbReference type="InterPro" id="IPR002656">
    <property type="entry name" value="Acyl_transf_3_dom"/>
</dbReference>
<sequence length="494" mass="56414">MEMLRPRWLRDNAEQEGEALLTEKKHWHDAFTAGPRGLFKLRLHSIGSLFAQSPSLHESSYLDGLRGVACLFVVFHHVTTGFYPWLEMGYGAPDPTLNSGGEPLPNFSLLSLPILRLIHSGGAMVDIFFNISGYVLSLKSVKMARENNIAGLYESLGGSVFRRGPRLYFPMFAVGLFAAIAAQIGLCHPYFYLWRYPVSGSMYWQLKVWFWNSMRSISYWTVGNPWEPVFWTIPVEFRGSILVFVTQMGLARRSPRLRLIFLVAMMLFWMWHQNPSEWMFSAGMVCAELHFWHTPIQPSRTATSTMPDLEPGHKPTQNNRRNLRREAGLSMILVILLYLLSTPDPGHGQTLSYGYQTLTTTLTLPQYRGWAPMSADSFWPCVSAFFLVLLLDFAGSTSYLQQLFCTRLAQWLGKVSFSMYLWHHVVMQMIFSPAAKAVAEYYGILNPWVPSYQSGAIVIGVGLLWFPILAWISEISTRTLDVWGIKLARKMMDW</sequence>
<dbReference type="eggNOG" id="ENOG502RYMZ">
    <property type="taxonomic scope" value="Eukaryota"/>
</dbReference>
<dbReference type="HOGENOM" id="CLU_005679_13_2_1"/>
<dbReference type="PANTHER" id="PTHR23028:SF134">
    <property type="entry name" value="PUTATIVE (AFU_ORTHOLOGUE AFUA_4G08520)-RELATED"/>
    <property type="match status" value="1"/>
</dbReference>
<evidence type="ECO:0000313" key="4">
    <source>
        <dbReference type="Proteomes" id="UP000030752"/>
    </source>
</evidence>
<dbReference type="OrthoDB" id="5819582at2759"/>
<dbReference type="RefSeq" id="XP_008720345.1">
    <property type="nucleotide sequence ID" value="XM_008722123.1"/>
</dbReference>
<keyword evidence="4" id="KW-1185">Reference proteome</keyword>
<dbReference type="STRING" id="1220924.W2RM84"/>
<feature type="transmembrane region" description="Helical" evidence="1">
    <location>
        <begin position="323"/>
        <end position="341"/>
    </location>
</feature>
<keyword evidence="1" id="KW-0812">Transmembrane</keyword>
<proteinExistence type="predicted"/>